<dbReference type="EMBL" id="CAJNOT010003092">
    <property type="protein sequence ID" value="CAF1363699.1"/>
    <property type="molecule type" value="Genomic_DNA"/>
</dbReference>
<dbReference type="Gene3D" id="1.10.510.10">
    <property type="entry name" value="Transferase(Phosphotransferase) domain 1"/>
    <property type="match status" value="1"/>
</dbReference>
<dbReference type="SUPFAM" id="SSF56112">
    <property type="entry name" value="Protein kinase-like (PK-like)"/>
    <property type="match status" value="1"/>
</dbReference>
<accession>A0A815IDV0</accession>
<dbReference type="InterPro" id="IPR011009">
    <property type="entry name" value="Kinase-like_dom_sf"/>
</dbReference>
<gene>
    <name evidence="4" type="ORF">ZHD862_LOCUS31214</name>
</gene>
<feature type="domain" description="Protein kinase" evidence="3">
    <location>
        <begin position="1"/>
        <end position="257"/>
    </location>
</feature>
<dbReference type="SMART" id="SM00220">
    <property type="entry name" value="S_TKc"/>
    <property type="match status" value="1"/>
</dbReference>
<dbReference type="Proteomes" id="UP000663864">
    <property type="component" value="Unassembled WGS sequence"/>
</dbReference>
<dbReference type="Pfam" id="PF00069">
    <property type="entry name" value="Pkinase"/>
    <property type="match status" value="1"/>
</dbReference>
<dbReference type="Gene3D" id="3.30.200.20">
    <property type="entry name" value="Phosphorylase Kinase, domain 1"/>
    <property type="match status" value="1"/>
</dbReference>
<evidence type="ECO:0000256" key="2">
    <source>
        <dbReference type="ARBA" id="ARBA00022840"/>
    </source>
</evidence>
<name>A0A815IDV0_9BILA</name>
<evidence type="ECO:0000313" key="5">
    <source>
        <dbReference type="Proteomes" id="UP000663864"/>
    </source>
</evidence>
<keyword evidence="2" id="KW-0067">ATP-binding</keyword>
<protein>
    <recommendedName>
        <fullName evidence="3">Protein kinase domain-containing protein</fullName>
    </recommendedName>
</protein>
<proteinExistence type="predicted"/>
<sequence length="257" mass="29560">MASENGWYTVACGARRYSLPVRYHQLTLIENGGFSDIMRAQDTATGDYVAIKKLLRPFDNELYAKITYRKLKLLTYLNHPIANFIHSAGITHCDITPDNIEIDDETNVTICNFDLAHNASIDFNHRCWTRRGYYAPEVVTKGDTSNPKRDIWSVGCIMGELIRRKITFQGTDILTVLQEIFNLVDIPDIKTLNEICYKTHPFLNEYRYPDEEPTVARMIDEHFDADYGVSKWKSLIWDIIQNFSPPIWVDDSPDAGA</sequence>
<evidence type="ECO:0000256" key="1">
    <source>
        <dbReference type="ARBA" id="ARBA00022741"/>
    </source>
</evidence>
<reference evidence="4" key="1">
    <citation type="submission" date="2021-02" db="EMBL/GenBank/DDBJ databases">
        <authorList>
            <person name="Nowell W R."/>
        </authorList>
    </citation>
    <scope>NUCLEOTIDE SEQUENCE</scope>
</reference>
<comment type="caution">
    <text evidence="4">The sequence shown here is derived from an EMBL/GenBank/DDBJ whole genome shotgun (WGS) entry which is preliminary data.</text>
</comment>
<evidence type="ECO:0000259" key="3">
    <source>
        <dbReference type="PROSITE" id="PS50011"/>
    </source>
</evidence>
<dbReference type="GO" id="GO:0005524">
    <property type="term" value="F:ATP binding"/>
    <property type="evidence" value="ECO:0007669"/>
    <property type="project" value="UniProtKB-KW"/>
</dbReference>
<organism evidence="4 5">
    <name type="scientific">Rotaria sordida</name>
    <dbReference type="NCBI Taxonomy" id="392033"/>
    <lineage>
        <taxon>Eukaryota</taxon>
        <taxon>Metazoa</taxon>
        <taxon>Spiralia</taxon>
        <taxon>Gnathifera</taxon>
        <taxon>Rotifera</taxon>
        <taxon>Eurotatoria</taxon>
        <taxon>Bdelloidea</taxon>
        <taxon>Philodinida</taxon>
        <taxon>Philodinidae</taxon>
        <taxon>Rotaria</taxon>
    </lineage>
</organism>
<keyword evidence="1" id="KW-0547">Nucleotide-binding</keyword>
<dbReference type="AlphaFoldDB" id="A0A815IDV0"/>
<evidence type="ECO:0000313" key="4">
    <source>
        <dbReference type="EMBL" id="CAF1363699.1"/>
    </source>
</evidence>
<dbReference type="GO" id="GO:0004672">
    <property type="term" value="F:protein kinase activity"/>
    <property type="evidence" value="ECO:0007669"/>
    <property type="project" value="InterPro"/>
</dbReference>
<dbReference type="PANTHER" id="PTHR24055">
    <property type="entry name" value="MITOGEN-ACTIVATED PROTEIN KINASE"/>
    <property type="match status" value="1"/>
</dbReference>
<dbReference type="InterPro" id="IPR000719">
    <property type="entry name" value="Prot_kinase_dom"/>
</dbReference>
<dbReference type="InterPro" id="IPR050117">
    <property type="entry name" value="MAPK"/>
</dbReference>
<dbReference type="PROSITE" id="PS50011">
    <property type="entry name" value="PROTEIN_KINASE_DOM"/>
    <property type="match status" value="1"/>
</dbReference>